<proteinExistence type="predicted"/>
<gene>
    <name evidence="1" type="ORF">HPB50_019813</name>
</gene>
<reference evidence="1" key="1">
    <citation type="submission" date="2020-05" db="EMBL/GenBank/DDBJ databases">
        <title>Large-scale comparative analyses of tick genomes elucidate their genetic diversity and vector capacities.</title>
        <authorList>
            <person name="Jia N."/>
            <person name="Wang J."/>
            <person name="Shi W."/>
            <person name="Du L."/>
            <person name="Sun Y."/>
            <person name="Zhan W."/>
            <person name="Jiang J."/>
            <person name="Wang Q."/>
            <person name="Zhang B."/>
            <person name="Ji P."/>
            <person name="Sakyi L.B."/>
            <person name="Cui X."/>
            <person name="Yuan T."/>
            <person name="Jiang B."/>
            <person name="Yang W."/>
            <person name="Lam T.T.-Y."/>
            <person name="Chang Q."/>
            <person name="Ding S."/>
            <person name="Wang X."/>
            <person name="Zhu J."/>
            <person name="Ruan X."/>
            <person name="Zhao L."/>
            <person name="Wei J."/>
            <person name="Que T."/>
            <person name="Du C."/>
            <person name="Cheng J."/>
            <person name="Dai P."/>
            <person name="Han X."/>
            <person name="Huang E."/>
            <person name="Gao Y."/>
            <person name="Liu J."/>
            <person name="Shao H."/>
            <person name="Ye R."/>
            <person name="Li L."/>
            <person name="Wei W."/>
            <person name="Wang X."/>
            <person name="Wang C."/>
            <person name="Yang T."/>
            <person name="Huo Q."/>
            <person name="Li W."/>
            <person name="Guo W."/>
            <person name="Chen H."/>
            <person name="Zhou L."/>
            <person name="Ni X."/>
            <person name="Tian J."/>
            <person name="Zhou Y."/>
            <person name="Sheng Y."/>
            <person name="Liu T."/>
            <person name="Pan Y."/>
            <person name="Xia L."/>
            <person name="Li J."/>
            <person name="Zhao F."/>
            <person name="Cao W."/>
        </authorList>
    </citation>
    <scope>NUCLEOTIDE SEQUENCE</scope>
    <source>
        <strain evidence="1">Hyas-2018</strain>
    </source>
</reference>
<comment type="caution">
    <text evidence="1">The sequence shown here is derived from an EMBL/GenBank/DDBJ whole genome shotgun (WGS) entry which is preliminary data.</text>
</comment>
<protein>
    <submittedName>
        <fullName evidence="1">Uncharacterized protein</fullName>
    </submittedName>
</protein>
<keyword evidence="2" id="KW-1185">Reference proteome</keyword>
<organism evidence="1 2">
    <name type="scientific">Hyalomma asiaticum</name>
    <name type="common">Tick</name>
    <dbReference type="NCBI Taxonomy" id="266040"/>
    <lineage>
        <taxon>Eukaryota</taxon>
        <taxon>Metazoa</taxon>
        <taxon>Ecdysozoa</taxon>
        <taxon>Arthropoda</taxon>
        <taxon>Chelicerata</taxon>
        <taxon>Arachnida</taxon>
        <taxon>Acari</taxon>
        <taxon>Parasitiformes</taxon>
        <taxon>Ixodida</taxon>
        <taxon>Ixodoidea</taxon>
        <taxon>Ixodidae</taxon>
        <taxon>Hyalomminae</taxon>
        <taxon>Hyalomma</taxon>
    </lineage>
</organism>
<evidence type="ECO:0000313" key="2">
    <source>
        <dbReference type="Proteomes" id="UP000821845"/>
    </source>
</evidence>
<name>A0ACB7RS14_HYAAI</name>
<dbReference type="EMBL" id="CM023488">
    <property type="protein sequence ID" value="KAH6924596.1"/>
    <property type="molecule type" value="Genomic_DNA"/>
</dbReference>
<dbReference type="Proteomes" id="UP000821845">
    <property type="component" value="Chromosome 8"/>
</dbReference>
<evidence type="ECO:0000313" key="1">
    <source>
        <dbReference type="EMBL" id="KAH6924596.1"/>
    </source>
</evidence>
<accession>A0ACB7RS14</accession>
<sequence>MSKSSLKESLFSSDQSRVRNRRDAGKFYRVRKSVFGTVNERLVGCGDLLQTSSYRPSPTGCLLISASPGTFVTKTDVARIYISHSTRELHPDTCVAAGNGPRPLPDKGRARRDRSLLLRLRIGCYRTAERLHRLTGRGSPFCADCAGEETLEHLLRCPNADAQRQVLLAAYRRLGLPRSSVEHLLFPACARSSAGRALTALLECIEAARLRGRL</sequence>